<protein>
    <submittedName>
        <fullName evidence="2">Uncharacterized protein</fullName>
    </submittedName>
</protein>
<dbReference type="AlphaFoldDB" id="A0A556QKS2"/>
<feature type="compositionally biased region" description="Low complexity" evidence="1">
    <location>
        <begin position="54"/>
        <end position="65"/>
    </location>
</feature>
<evidence type="ECO:0000256" key="1">
    <source>
        <dbReference type="SAM" id="MobiDB-lite"/>
    </source>
</evidence>
<dbReference type="EMBL" id="VMBG01000002">
    <property type="protein sequence ID" value="TSJ77202.1"/>
    <property type="molecule type" value="Genomic_DNA"/>
</dbReference>
<dbReference type="Proteomes" id="UP000315648">
    <property type="component" value="Unassembled WGS sequence"/>
</dbReference>
<organism evidence="2 3">
    <name type="scientific">Rariglobus hedericola</name>
    <dbReference type="NCBI Taxonomy" id="2597822"/>
    <lineage>
        <taxon>Bacteria</taxon>
        <taxon>Pseudomonadati</taxon>
        <taxon>Verrucomicrobiota</taxon>
        <taxon>Opitutia</taxon>
        <taxon>Opitutales</taxon>
        <taxon>Opitutaceae</taxon>
        <taxon>Rariglobus</taxon>
    </lineage>
</organism>
<evidence type="ECO:0000313" key="2">
    <source>
        <dbReference type="EMBL" id="TSJ77202.1"/>
    </source>
</evidence>
<feature type="compositionally biased region" description="Low complexity" evidence="1">
    <location>
        <begin position="172"/>
        <end position="189"/>
    </location>
</feature>
<gene>
    <name evidence="2" type="ORF">FPL22_13970</name>
</gene>
<feature type="region of interest" description="Disordered" evidence="1">
    <location>
        <begin position="1"/>
        <end position="250"/>
    </location>
</feature>
<sequence length="250" mass="24989">MSLEGERPVFRPVRRSEVPMLESAPNASGKSPGIPQPPKYGGQRTQRGNGGGNRQQQRQGRPQQQRNRDGNRPAGAQPGNQGPSAPHAPVSGGQQPASKKPAGLFGWVKGLFGTAAPEPGKPAQPGAQPQPFVGGAGEPRTEGGPRRRRRRGGRGRSGGGGQGNPQGGPSGGPQTPGAPHAQSHGQGHPSHGHGGGEHRPQGQGGGGNRRRRGGRGRSGGGGGQPGQGGQGGQGGGHRHDGGGSGIPPSA</sequence>
<proteinExistence type="predicted"/>
<feature type="compositionally biased region" description="Basic and acidic residues" evidence="1">
    <location>
        <begin position="1"/>
        <end position="17"/>
    </location>
</feature>
<feature type="compositionally biased region" description="Gly residues" evidence="1">
    <location>
        <begin position="216"/>
        <end position="235"/>
    </location>
</feature>
<comment type="caution">
    <text evidence="2">The sequence shown here is derived from an EMBL/GenBank/DDBJ whole genome shotgun (WGS) entry which is preliminary data.</text>
</comment>
<evidence type="ECO:0000313" key="3">
    <source>
        <dbReference type="Proteomes" id="UP000315648"/>
    </source>
</evidence>
<accession>A0A556QKS2</accession>
<name>A0A556QKS2_9BACT</name>
<reference evidence="2 3" key="1">
    <citation type="submission" date="2019-07" db="EMBL/GenBank/DDBJ databases">
        <title>Description of 53C-WASEF.</title>
        <authorList>
            <person name="Pitt A."/>
            <person name="Hahn M.W."/>
        </authorList>
    </citation>
    <scope>NUCLEOTIDE SEQUENCE [LARGE SCALE GENOMIC DNA]</scope>
    <source>
        <strain evidence="2 3">53C-WASEF</strain>
    </source>
</reference>
<keyword evidence="3" id="KW-1185">Reference proteome</keyword>
<feature type="compositionally biased region" description="Gly residues" evidence="1">
    <location>
        <begin position="155"/>
        <end position="171"/>
    </location>
</feature>
<feature type="compositionally biased region" description="Low complexity" evidence="1">
    <location>
        <begin position="115"/>
        <end position="133"/>
    </location>
</feature>